<evidence type="ECO:0000313" key="2">
    <source>
        <dbReference type="Proteomes" id="UP000029227"/>
    </source>
</evidence>
<evidence type="ECO:0000313" key="1">
    <source>
        <dbReference type="EMBL" id="GAL02946.1"/>
    </source>
</evidence>
<dbReference type="EMBL" id="BBMN01000001">
    <property type="protein sequence ID" value="GAL02946.1"/>
    <property type="molecule type" value="Genomic_DNA"/>
</dbReference>
<accession>A0A090QJ54</accession>
<protein>
    <submittedName>
        <fullName evidence="1">Uncharacterized protein</fullName>
    </submittedName>
</protein>
<organism evidence="1 2">
    <name type="scientific">Photobacterium aphoticum</name>
    <dbReference type="NCBI Taxonomy" id="754436"/>
    <lineage>
        <taxon>Bacteria</taxon>
        <taxon>Pseudomonadati</taxon>
        <taxon>Pseudomonadota</taxon>
        <taxon>Gammaproteobacteria</taxon>
        <taxon>Vibrionales</taxon>
        <taxon>Vibrionaceae</taxon>
        <taxon>Photobacterium</taxon>
    </lineage>
</organism>
<proteinExistence type="predicted"/>
<comment type="caution">
    <text evidence="1">The sequence shown here is derived from an EMBL/GenBank/DDBJ whole genome shotgun (WGS) entry which is preliminary data.</text>
</comment>
<dbReference type="AlphaFoldDB" id="A0A090QJ54"/>
<sequence length="78" mass="9166">MDDKEIMDMAIEIDENIDNENVDALLKNINRCELLLTDDKKNKAILYFYMANCYSSIDLIKKEVNIYLGQNIQTLKKF</sequence>
<dbReference type="Proteomes" id="UP000029227">
    <property type="component" value="Unassembled WGS sequence"/>
</dbReference>
<gene>
    <name evidence="1" type="ORF">JCM19237_5839</name>
</gene>
<dbReference type="STRING" id="754436.JCM19237_5839"/>
<reference evidence="1 2" key="1">
    <citation type="journal article" date="2014" name="Genome Announc.">
        <title>Draft Genome Sequences of Two Vibrionaceae Species, Vibrio ponticus C121 and Photobacterium aphoticum C119, Isolated as Coral Reef Microbiota.</title>
        <authorList>
            <person name="Al-saari N."/>
            <person name="Meirelles P.M."/>
            <person name="Mino S."/>
            <person name="Suda W."/>
            <person name="Oshima K."/>
            <person name="Hattori M."/>
            <person name="Ohkuma M."/>
            <person name="Thompson F.L."/>
            <person name="Gomez-Gil B."/>
            <person name="Sawabe T."/>
            <person name="Sawabe T."/>
        </authorList>
    </citation>
    <scope>NUCLEOTIDE SEQUENCE [LARGE SCALE GENOMIC DNA]</scope>
    <source>
        <strain evidence="1 2">JCM 19237</strain>
    </source>
</reference>
<name>A0A090QJ54_9GAMM</name>